<evidence type="ECO:0000313" key="2">
    <source>
        <dbReference type="Proteomes" id="UP001321473"/>
    </source>
</evidence>
<evidence type="ECO:0000313" key="1">
    <source>
        <dbReference type="EMBL" id="KAK8781994.1"/>
    </source>
</evidence>
<sequence>MTFNTPTKERYVSLGNKFTNGTLRTLADISDGGSPSQHCGSIAALIPLTSDGEHTHCPLCLRCLVLGSPGACTRIPGWTRLTKPGCRIPSVSTFSGGSSPPRHETRINGYRLRRCRVHQLQVAVKIEVQEGCSISE</sequence>
<dbReference type="EMBL" id="JARKHS020007120">
    <property type="protein sequence ID" value="KAK8781994.1"/>
    <property type="molecule type" value="Genomic_DNA"/>
</dbReference>
<keyword evidence="2" id="KW-1185">Reference proteome</keyword>
<reference evidence="1 2" key="1">
    <citation type="journal article" date="2023" name="Arcadia Sci">
        <title>De novo assembly of a long-read Amblyomma americanum tick genome.</title>
        <authorList>
            <person name="Chou S."/>
            <person name="Poskanzer K.E."/>
            <person name="Rollins M."/>
            <person name="Thuy-Boun P.S."/>
        </authorList>
    </citation>
    <scope>NUCLEOTIDE SEQUENCE [LARGE SCALE GENOMIC DNA]</scope>
    <source>
        <strain evidence="1">F_SG_1</strain>
        <tissue evidence="1">Salivary glands</tissue>
    </source>
</reference>
<protein>
    <submittedName>
        <fullName evidence="1">Uncharacterized protein</fullName>
    </submittedName>
</protein>
<accession>A0AAQ4F4D7</accession>
<organism evidence="1 2">
    <name type="scientific">Amblyomma americanum</name>
    <name type="common">Lone star tick</name>
    <dbReference type="NCBI Taxonomy" id="6943"/>
    <lineage>
        <taxon>Eukaryota</taxon>
        <taxon>Metazoa</taxon>
        <taxon>Ecdysozoa</taxon>
        <taxon>Arthropoda</taxon>
        <taxon>Chelicerata</taxon>
        <taxon>Arachnida</taxon>
        <taxon>Acari</taxon>
        <taxon>Parasitiformes</taxon>
        <taxon>Ixodida</taxon>
        <taxon>Ixodoidea</taxon>
        <taxon>Ixodidae</taxon>
        <taxon>Amblyomminae</taxon>
        <taxon>Amblyomma</taxon>
    </lineage>
</organism>
<gene>
    <name evidence="1" type="ORF">V5799_016664</name>
</gene>
<dbReference type="Proteomes" id="UP001321473">
    <property type="component" value="Unassembled WGS sequence"/>
</dbReference>
<dbReference type="AlphaFoldDB" id="A0AAQ4F4D7"/>
<proteinExistence type="predicted"/>
<name>A0AAQ4F4D7_AMBAM</name>
<comment type="caution">
    <text evidence="1">The sequence shown here is derived from an EMBL/GenBank/DDBJ whole genome shotgun (WGS) entry which is preliminary data.</text>
</comment>